<keyword evidence="2" id="KW-1185">Reference proteome</keyword>
<organism evidence="1 2">
    <name type="scientific">Periconia digitata</name>
    <dbReference type="NCBI Taxonomy" id="1303443"/>
    <lineage>
        <taxon>Eukaryota</taxon>
        <taxon>Fungi</taxon>
        <taxon>Dikarya</taxon>
        <taxon>Ascomycota</taxon>
        <taxon>Pezizomycotina</taxon>
        <taxon>Dothideomycetes</taxon>
        <taxon>Pleosporomycetidae</taxon>
        <taxon>Pleosporales</taxon>
        <taxon>Massarineae</taxon>
        <taxon>Periconiaceae</taxon>
        <taxon>Periconia</taxon>
    </lineage>
</organism>
<accession>A0A9W4UMZ7</accession>
<sequence>MTGTDLYDEKTGQVYTQVSTPVQSMVPAWVSACNGRKHLENGHLRKEQGASSLLDMSYRRCALNGFEADTIEFLGLFLAEKLYTFLRNR</sequence>
<comment type="caution">
    <text evidence="1">The sequence shown here is derived from an EMBL/GenBank/DDBJ whole genome shotgun (WGS) entry which is preliminary data.</text>
</comment>
<dbReference type="EMBL" id="CAOQHR010000008">
    <property type="protein sequence ID" value="CAI6338950.1"/>
    <property type="molecule type" value="Genomic_DNA"/>
</dbReference>
<dbReference type="OrthoDB" id="5273928at2759"/>
<dbReference type="Proteomes" id="UP001152607">
    <property type="component" value="Unassembled WGS sequence"/>
</dbReference>
<dbReference type="AlphaFoldDB" id="A0A9W4UMZ7"/>
<reference evidence="1" key="1">
    <citation type="submission" date="2023-01" db="EMBL/GenBank/DDBJ databases">
        <authorList>
            <person name="Van Ghelder C."/>
            <person name="Rancurel C."/>
        </authorList>
    </citation>
    <scope>NUCLEOTIDE SEQUENCE</scope>
    <source>
        <strain evidence="1">CNCM I-4278</strain>
    </source>
</reference>
<protein>
    <submittedName>
        <fullName evidence="1">Uncharacterized protein</fullName>
    </submittedName>
</protein>
<evidence type="ECO:0000313" key="1">
    <source>
        <dbReference type="EMBL" id="CAI6338950.1"/>
    </source>
</evidence>
<evidence type="ECO:0000313" key="2">
    <source>
        <dbReference type="Proteomes" id="UP001152607"/>
    </source>
</evidence>
<proteinExistence type="predicted"/>
<gene>
    <name evidence="1" type="ORF">PDIGIT_LOCUS12087</name>
</gene>
<name>A0A9W4UMZ7_9PLEO</name>